<proteinExistence type="predicted"/>
<evidence type="ECO:0000259" key="4">
    <source>
        <dbReference type="PROSITE" id="PS50106"/>
    </source>
</evidence>
<dbReference type="PANTHER" id="PTHR42837:SF2">
    <property type="entry name" value="MEMBRANE METALLOPROTEASE ARASP2, CHLOROPLASTIC-RELATED"/>
    <property type="match status" value="1"/>
</dbReference>
<evidence type="ECO:0000256" key="1">
    <source>
        <dbReference type="ARBA" id="ARBA00001947"/>
    </source>
</evidence>
<dbReference type="GO" id="GO:0006508">
    <property type="term" value="P:proteolysis"/>
    <property type="evidence" value="ECO:0007669"/>
    <property type="project" value="InterPro"/>
</dbReference>
<evidence type="ECO:0000313" key="6">
    <source>
        <dbReference type="Proteomes" id="UP000031631"/>
    </source>
</evidence>
<feature type="region of interest" description="Disordered" evidence="2">
    <location>
        <begin position="134"/>
        <end position="155"/>
    </location>
</feature>
<dbReference type="PROSITE" id="PS50106">
    <property type="entry name" value="PDZ"/>
    <property type="match status" value="1"/>
</dbReference>
<dbReference type="AlphaFoldDB" id="A0A7U6GIC7"/>
<dbReference type="SMART" id="SM00228">
    <property type="entry name" value="PDZ"/>
    <property type="match status" value="1"/>
</dbReference>
<gene>
    <name evidence="5" type="ORF">TBH_C1266</name>
</gene>
<dbReference type="SUPFAM" id="SSF50156">
    <property type="entry name" value="PDZ domain-like"/>
    <property type="match status" value="1"/>
</dbReference>
<dbReference type="EMBL" id="AP012273">
    <property type="protein sequence ID" value="BAO44191.1"/>
    <property type="molecule type" value="Genomic_DNA"/>
</dbReference>
<evidence type="ECO:0000313" key="5">
    <source>
        <dbReference type="EMBL" id="BAO44191.1"/>
    </source>
</evidence>
<dbReference type="PANTHER" id="PTHR42837">
    <property type="entry name" value="REGULATOR OF SIGMA-E PROTEASE RSEP"/>
    <property type="match status" value="1"/>
</dbReference>
<reference evidence="5 6" key="1">
    <citation type="journal article" date="2014" name="PLoS ONE">
        <title>Physiological and genomic features of a novel sulfur-oxidizing gammaproteobacterium belonging to a previously uncultivated symbiotic lineage isolated from a hydrothermal vent.</title>
        <authorList>
            <person name="Nunoura T."/>
            <person name="Takaki Y."/>
            <person name="Kazama H."/>
            <person name="Kakuta J."/>
            <person name="Shimamura S."/>
            <person name="Makita H."/>
            <person name="Hirai M."/>
            <person name="Miyazaki M."/>
            <person name="Takai K."/>
        </authorList>
    </citation>
    <scope>NUCLEOTIDE SEQUENCE [LARGE SCALE GENOMIC DNA]</scope>
    <source>
        <strain evidence="5 6">Hiromi1</strain>
    </source>
</reference>
<feature type="signal peptide" evidence="3">
    <location>
        <begin position="1"/>
        <end position="23"/>
    </location>
</feature>
<dbReference type="Proteomes" id="UP000031631">
    <property type="component" value="Chromosome"/>
</dbReference>
<dbReference type="Gene3D" id="2.30.42.10">
    <property type="match status" value="1"/>
</dbReference>
<dbReference type="InterPro" id="IPR036034">
    <property type="entry name" value="PDZ_sf"/>
</dbReference>
<evidence type="ECO:0000256" key="2">
    <source>
        <dbReference type="SAM" id="MobiDB-lite"/>
    </source>
</evidence>
<keyword evidence="6" id="KW-1185">Reference proteome</keyword>
<protein>
    <recommendedName>
        <fullName evidence="4">PDZ domain-containing protein</fullName>
    </recommendedName>
</protein>
<sequence>MKRKLTPLLAGLMLMPAAGHLLADQPAAASQQQQAPVPAYLGVAVGPVPQAVQAQLPQDITHNQGLMVVRVMPGSPAEQSGLKQHDVLLSANGQALIAPDDLVKAVNETSPGKPLSLEILRHGKVEKLEATLAAKEPRQSRLRGPRTMPHHPALQDNNTAPQVWESFQAMSVSKQPDGSYRASVEFLDDKGNKQQFEFQGSRDEIAEQIKQESKLPDDQKQQLLNALQDNNMGFPGDMFPAFPDMEQIEREFFQPPPWARPHRRGFWD</sequence>
<organism evidence="5 6">
    <name type="scientific">Thiolapillus brandeum</name>
    <dbReference type="NCBI Taxonomy" id="1076588"/>
    <lineage>
        <taxon>Bacteria</taxon>
        <taxon>Pseudomonadati</taxon>
        <taxon>Pseudomonadota</taxon>
        <taxon>Gammaproteobacteria</taxon>
        <taxon>Chromatiales</taxon>
        <taxon>Sedimenticolaceae</taxon>
        <taxon>Thiolapillus</taxon>
    </lineage>
</organism>
<dbReference type="CDD" id="cd06779">
    <property type="entry name" value="cpPDZ_Deg_HtrA-like"/>
    <property type="match status" value="1"/>
</dbReference>
<dbReference type="Pfam" id="PF13180">
    <property type="entry name" value="PDZ_2"/>
    <property type="match status" value="1"/>
</dbReference>
<feature type="chain" id="PRO_5031371532" description="PDZ domain-containing protein" evidence="3">
    <location>
        <begin position="24"/>
        <end position="268"/>
    </location>
</feature>
<accession>A0A7U6GIC7</accession>
<name>A0A7U6GIC7_9GAMM</name>
<keyword evidence="3" id="KW-0732">Signal</keyword>
<dbReference type="GO" id="GO:0004222">
    <property type="term" value="F:metalloendopeptidase activity"/>
    <property type="evidence" value="ECO:0007669"/>
    <property type="project" value="InterPro"/>
</dbReference>
<feature type="domain" description="PDZ" evidence="4">
    <location>
        <begin position="41"/>
        <end position="121"/>
    </location>
</feature>
<comment type="cofactor">
    <cofactor evidence="1">
        <name>Zn(2+)</name>
        <dbReference type="ChEBI" id="CHEBI:29105"/>
    </cofactor>
</comment>
<dbReference type="GO" id="GO:0016020">
    <property type="term" value="C:membrane"/>
    <property type="evidence" value="ECO:0007669"/>
    <property type="project" value="InterPro"/>
</dbReference>
<dbReference type="InterPro" id="IPR004387">
    <property type="entry name" value="Pept_M50_Zn"/>
</dbReference>
<dbReference type="RefSeq" id="WP_172649469.1">
    <property type="nucleotide sequence ID" value="NZ_AP012273.1"/>
</dbReference>
<dbReference type="InterPro" id="IPR001478">
    <property type="entry name" value="PDZ"/>
</dbReference>
<evidence type="ECO:0000256" key="3">
    <source>
        <dbReference type="SAM" id="SignalP"/>
    </source>
</evidence>
<dbReference type="KEGG" id="tbn:TBH_C1266"/>